<dbReference type="OrthoDB" id="379794at2759"/>
<proteinExistence type="inferred from homology"/>
<evidence type="ECO:0000313" key="10">
    <source>
        <dbReference type="EMBL" id="KJK64618.1"/>
    </source>
</evidence>
<keyword evidence="8" id="KW-0472">Membrane</keyword>
<evidence type="ECO:0000256" key="8">
    <source>
        <dbReference type="SAM" id="Phobius"/>
    </source>
</evidence>
<reference evidence="10 11" key="1">
    <citation type="submission" date="2015-02" db="EMBL/GenBank/DDBJ databases">
        <title>Draft genome sequence of Aspergillus parasiticus SU-1.</title>
        <authorList>
            <person name="Yu J."/>
            <person name="Fedorova N."/>
            <person name="Yin Y."/>
            <person name="Losada L."/>
            <person name="Zafar N."/>
            <person name="Taujale R."/>
            <person name="Ehrlich K.C."/>
            <person name="Bhatnagar D."/>
            <person name="Cleveland T.E."/>
            <person name="Bennett J.W."/>
            <person name="Nierman W.C."/>
        </authorList>
    </citation>
    <scope>NUCLEOTIDE SEQUENCE [LARGE SCALE GENOMIC DNA]</scope>
    <source>
        <strain evidence="11">ATCC 56775 / NRRL 5862 / SRRC 143 / SU-1</strain>
    </source>
</reference>
<evidence type="ECO:0000256" key="4">
    <source>
        <dbReference type="ARBA" id="ARBA00044746"/>
    </source>
</evidence>
<accession>A0A0F0IFJ6</accession>
<evidence type="ECO:0000256" key="6">
    <source>
        <dbReference type="ARBA" id="ARBA00044805"/>
    </source>
</evidence>
<name>A0A0F0IFJ6_ASPPU</name>
<dbReference type="InterPro" id="IPR019156">
    <property type="entry name" value="Ataxin-10_domain"/>
</dbReference>
<dbReference type="Gene3D" id="1.25.10.10">
    <property type="entry name" value="Leucine-rich Repeat Variant"/>
    <property type="match status" value="1"/>
</dbReference>
<dbReference type="Proteomes" id="UP000033540">
    <property type="component" value="Unassembled WGS sequence"/>
</dbReference>
<dbReference type="InterPro" id="IPR016024">
    <property type="entry name" value="ARM-type_fold"/>
</dbReference>
<comment type="function">
    <text evidence="4">May play a role in the regulation of cytokinesis.</text>
</comment>
<evidence type="ECO:0000256" key="5">
    <source>
        <dbReference type="ARBA" id="ARBA00044801"/>
    </source>
</evidence>
<keyword evidence="8" id="KW-0812">Transmembrane</keyword>
<comment type="similarity">
    <text evidence="1">Belongs to the ataxin-10 family.</text>
</comment>
<dbReference type="PANTHER" id="PTHR13255">
    <property type="entry name" value="ATAXIN-10"/>
    <property type="match status" value="1"/>
</dbReference>
<dbReference type="STRING" id="1403190.A0A0F0IFJ6"/>
<dbReference type="SUPFAM" id="SSF48371">
    <property type="entry name" value="ARM repeat"/>
    <property type="match status" value="1"/>
</dbReference>
<feature type="region of interest" description="Disordered" evidence="7">
    <location>
        <begin position="791"/>
        <end position="847"/>
    </location>
</feature>
<evidence type="ECO:0000256" key="7">
    <source>
        <dbReference type="SAM" id="MobiDB-lite"/>
    </source>
</evidence>
<evidence type="ECO:0000256" key="2">
    <source>
        <dbReference type="ARBA" id="ARBA00022618"/>
    </source>
</evidence>
<feature type="compositionally biased region" description="Acidic residues" evidence="7">
    <location>
        <begin position="824"/>
        <end position="838"/>
    </location>
</feature>
<feature type="transmembrane region" description="Helical" evidence="8">
    <location>
        <begin position="201"/>
        <end position="221"/>
    </location>
</feature>
<evidence type="ECO:0000259" key="9">
    <source>
        <dbReference type="Pfam" id="PF09759"/>
    </source>
</evidence>
<evidence type="ECO:0000256" key="1">
    <source>
        <dbReference type="ARBA" id="ARBA00008384"/>
    </source>
</evidence>
<dbReference type="GO" id="GO:0005829">
    <property type="term" value="C:cytosol"/>
    <property type="evidence" value="ECO:0007669"/>
    <property type="project" value="TreeGrafter"/>
</dbReference>
<feature type="transmembrane region" description="Helical" evidence="8">
    <location>
        <begin position="6"/>
        <end position="24"/>
    </location>
</feature>
<organism evidence="10 11">
    <name type="scientific">Aspergillus parasiticus (strain ATCC 56775 / NRRL 5862 / SRRC 143 / SU-1)</name>
    <dbReference type="NCBI Taxonomy" id="1403190"/>
    <lineage>
        <taxon>Eukaryota</taxon>
        <taxon>Fungi</taxon>
        <taxon>Dikarya</taxon>
        <taxon>Ascomycota</taxon>
        <taxon>Pezizomycotina</taxon>
        <taxon>Eurotiomycetes</taxon>
        <taxon>Eurotiomycetidae</taxon>
        <taxon>Eurotiales</taxon>
        <taxon>Aspergillaceae</taxon>
        <taxon>Aspergillus</taxon>
        <taxon>Aspergillus subgen. Circumdati</taxon>
    </lineage>
</organism>
<keyword evidence="8" id="KW-1133">Transmembrane helix</keyword>
<evidence type="ECO:0000256" key="3">
    <source>
        <dbReference type="ARBA" id="ARBA00023306"/>
    </source>
</evidence>
<sequence>MGLLRTIALVILGISGFTFVALFGKLPAFRKTPIGLLHRVVCIYIPSAISSLDARLLDGRLVYCWNTSGSYIFHENHPLVLIFFASLLITGQSMFIPSAWPRVSTAHRLCMPIAATLPYFFLYKSIVTKSFITPKNHAKEMERYPYDKVIFHPGRYCSTCEFDKPARNSPLRTTRQSWTMSFNVWTIVISTDLRIGGVTSLMFMTAPLAMAFLVYHTYLIWAGMTTNESAKWSDWKEDVADGMVFKSTKAEAYGNSPLLREYQSPQTYWPVHSDQVLVLTEGEPPRVGFVFSLDSNEIRQPNDGEAPIDHKWTPVRSMREIDNIYDLGFWDNLRHSFGLLNEFCRIVFVSFLTGPVKMADRNSADIKPKCTPAELMLKVILTGTLSHYETRGMIDDKRLEHMLSAGKQILYKTHQESDVRHNLGLSPDIWQGFTDVLTKAIPVLESQSFAWKCPPTANYDHSSSNLIAYNYFSLVKDIERLNDLCTIARNLLATTKKAQNMAAEKGFDQRILALVDTCVRVTARGFDGETNARNEERWQKVVNLYKRLLITCLQFLHNFIMHNEQRKMVLWLDLFGYHSTGDSNIIQPREPLDPASGQPEGAAPIVKTGERIVNPPIRALYDQTAEDLLLETISNFPREPATIKEEAAMLLLANIKDHMEKLLGRDLTAIQEMGKDPEQVKEIRAALTAILGAKVDGFSDLQDRAKDLPPALPEDEPPRKKAILTIDRSTTAGFPRICWADLPDLNAYGALAAGDATIMEEDTSMPRSAQSAAETLQEAKDELMARLQESSQIGGDGDQDYDTGDAGTVGDDDSRSLEAVADGSMEEEEEEDDEDDDDYRGRPGDQQRGLLTDIPLVLGPAEIEALPMIIQAGIVDSFGLKGGERTGSRNMQALRCHILLTQETGRNLLRELLIFIAAWDLPDDELYFKMMVQIMDAVLRNGLMSHAYSDFGQPKDIISPAQAVVVKILTHIFRAKYSPASVTGSTQANTTKNPAPLSRVDILTVRYIFTIFRGNIIPETCALIYLQGQIRAGRALPEDFPLNLWDMERVYEGVYQFLEFFAVLTENNDWKNLLVKWEIVYDLVTLIKELEASIPKGQLSQLSLGPRSPSKESQPNTIPGPVAVERPYDPSDPDPVDGGAPSRAESPPITEDPSEFEWRNLKKLVVLVLSSLVWKCPEVQDQIRRHGGVETILSCTNFDAHNPYIKEHAVMCLKFLLEGNRENQKLVEELEAREVVKDENGLLERSGFEAVIDKTGKLAIRPKDGAGEKR</sequence>
<evidence type="ECO:0000313" key="11">
    <source>
        <dbReference type="Proteomes" id="UP000033540"/>
    </source>
</evidence>
<dbReference type="PANTHER" id="PTHR13255:SF0">
    <property type="entry name" value="ATAXIN-10"/>
    <property type="match status" value="1"/>
</dbReference>
<dbReference type="EMBL" id="JZEE01000390">
    <property type="protein sequence ID" value="KJK64618.1"/>
    <property type="molecule type" value="Genomic_DNA"/>
</dbReference>
<feature type="domain" description="Ataxin-10" evidence="9">
    <location>
        <begin position="1162"/>
        <end position="1260"/>
    </location>
</feature>
<keyword evidence="2" id="KW-0132">Cell division</keyword>
<comment type="caution">
    <text evidence="10">The sequence shown here is derived from an EMBL/GenBank/DDBJ whole genome shotgun (WGS) entry which is preliminary data.</text>
</comment>
<dbReference type="Pfam" id="PF09759">
    <property type="entry name" value="Atx10homo_assoc"/>
    <property type="match status" value="1"/>
</dbReference>
<dbReference type="AlphaFoldDB" id="A0A0F0IFJ6"/>
<protein>
    <recommendedName>
        <fullName evidence="5">Ataxin-10 homolog</fullName>
    </recommendedName>
    <alternativeName>
        <fullName evidence="6">Copper transport protein 86</fullName>
    </alternativeName>
</protein>
<dbReference type="InterPro" id="IPR051374">
    <property type="entry name" value="Ataxin-10/CTR86_families"/>
</dbReference>
<feature type="transmembrane region" description="Helical" evidence="8">
    <location>
        <begin position="77"/>
        <end position="100"/>
    </location>
</feature>
<dbReference type="InterPro" id="IPR011989">
    <property type="entry name" value="ARM-like"/>
</dbReference>
<feature type="region of interest" description="Disordered" evidence="7">
    <location>
        <begin position="1101"/>
        <end position="1153"/>
    </location>
</feature>
<gene>
    <name evidence="10" type="ORF">P875_00011144</name>
</gene>
<dbReference type="GO" id="GO:0051301">
    <property type="term" value="P:cell division"/>
    <property type="evidence" value="ECO:0007669"/>
    <property type="project" value="UniProtKB-KW"/>
</dbReference>
<keyword evidence="3" id="KW-0131">Cell cycle</keyword>